<dbReference type="OMA" id="FHIKQKS"/>
<proteinExistence type="predicted"/>
<reference evidence="2" key="2">
    <citation type="submission" date="2018-04" db="EMBL/GenBank/DDBJ databases">
        <title>OnivRS2 (Oryza nivara Reference Sequence Version 2).</title>
        <authorList>
            <person name="Zhang J."/>
            <person name="Kudrna D."/>
            <person name="Lee S."/>
            <person name="Talag J."/>
            <person name="Rajasekar S."/>
            <person name="Welchert J."/>
            <person name="Hsing Y.-I."/>
            <person name="Wing R.A."/>
        </authorList>
    </citation>
    <scope>NUCLEOTIDE SEQUENCE [LARGE SCALE GENOMIC DNA]</scope>
    <source>
        <strain evidence="2">SL10</strain>
    </source>
</reference>
<dbReference type="EnsemblPlants" id="ONIVA09G12350.1">
    <property type="protein sequence ID" value="ONIVA09G12350.1"/>
    <property type="gene ID" value="ONIVA09G12350"/>
</dbReference>
<dbReference type="AlphaFoldDB" id="A0A0E0IKG2"/>
<keyword evidence="3" id="KW-1185">Reference proteome</keyword>
<evidence type="ECO:0000313" key="2">
    <source>
        <dbReference type="EnsemblPlants" id="ONIVA09G12350.1"/>
    </source>
</evidence>
<dbReference type="Gramene" id="ONIVA09G12350.1">
    <property type="protein sequence ID" value="ONIVA09G12350.1"/>
    <property type="gene ID" value="ONIVA09G12350"/>
</dbReference>
<reference evidence="2" key="1">
    <citation type="submission" date="2015-04" db="UniProtKB">
        <authorList>
            <consortium name="EnsemblPlants"/>
        </authorList>
    </citation>
    <scope>IDENTIFICATION</scope>
    <source>
        <strain evidence="2">SL10</strain>
    </source>
</reference>
<organism evidence="2">
    <name type="scientific">Oryza nivara</name>
    <name type="common">Indian wild rice</name>
    <name type="synonym">Oryza sativa f. spontanea</name>
    <dbReference type="NCBI Taxonomy" id="4536"/>
    <lineage>
        <taxon>Eukaryota</taxon>
        <taxon>Viridiplantae</taxon>
        <taxon>Streptophyta</taxon>
        <taxon>Embryophyta</taxon>
        <taxon>Tracheophyta</taxon>
        <taxon>Spermatophyta</taxon>
        <taxon>Magnoliopsida</taxon>
        <taxon>Liliopsida</taxon>
        <taxon>Poales</taxon>
        <taxon>Poaceae</taxon>
        <taxon>BOP clade</taxon>
        <taxon>Oryzoideae</taxon>
        <taxon>Oryzeae</taxon>
        <taxon>Oryzinae</taxon>
        <taxon>Oryza</taxon>
    </lineage>
</organism>
<protein>
    <submittedName>
        <fullName evidence="2">Uncharacterized protein</fullName>
    </submittedName>
</protein>
<name>A0A0E0IKG2_ORYNI</name>
<dbReference type="HOGENOM" id="CLU_2149954_0_0_1"/>
<feature type="region of interest" description="Disordered" evidence="1">
    <location>
        <begin position="1"/>
        <end position="40"/>
    </location>
</feature>
<sequence length="112" mass="12756">MVPKGHPGGDVPRSLAILPPAPKKNQHGKAPTVESNSSLRKRVKTLTKKDLESYFHIKQKSAAHIGLSIARLENKFNNNLKKRITEWNLGKVQGVTKAFKLRKEKEQFYQKR</sequence>
<dbReference type="Proteomes" id="UP000006591">
    <property type="component" value="Chromosome 9"/>
</dbReference>
<accession>A0A0E0IKG2</accession>
<evidence type="ECO:0000256" key="1">
    <source>
        <dbReference type="SAM" id="MobiDB-lite"/>
    </source>
</evidence>
<evidence type="ECO:0000313" key="3">
    <source>
        <dbReference type="Proteomes" id="UP000006591"/>
    </source>
</evidence>
<dbReference type="STRING" id="4536.A0A0E0IKG2"/>